<feature type="compositionally biased region" description="Basic and acidic residues" evidence="1">
    <location>
        <begin position="217"/>
        <end position="227"/>
    </location>
</feature>
<dbReference type="Proteomes" id="UP001066276">
    <property type="component" value="Chromosome 4_1"/>
</dbReference>
<dbReference type="EMBL" id="JANPWB010000007">
    <property type="protein sequence ID" value="KAJ1171848.1"/>
    <property type="molecule type" value="Genomic_DNA"/>
</dbReference>
<organism evidence="2 3">
    <name type="scientific">Pleurodeles waltl</name>
    <name type="common">Iberian ribbed newt</name>
    <dbReference type="NCBI Taxonomy" id="8319"/>
    <lineage>
        <taxon>Eukaryota</taxon>
        <taxon>Metazoa</taxon>
        <taxon>Chordata</taxon>
        <taxon>Craniata</taxon>
        <taxon>Vertebrata</taxon>
        <taxon>Euteleostomi</taxon>
        <taxon>Amphibia</taxon>
        <taxon>Batrachia</taxon>
        <taxon>Caudata</taxon>
        <taxon>Salamandroidea</taxon>
        <taxon>Salamandridae</taxon>
        <taxon>Pleurodelinae</taxon>
        <taxon>Pleurodeles</taxon>
    </lineage>
</organism>
<gene>
    <name evidence="2" type="ORF">NDU88_003706</name>
</gene>
<dbReference type="AlphaFoldDB" id="A0AAV7T7E0"/>
<proteinExistence type="predicted"/>
<feature type="region of interest" description="Disordered" evidence="1">
    <location>
        <begin position="1"/>
        <end position="234"/>
    </location>
</feature>
<sequence length="234" mass="25353">MNTRPARRRPSAREEQEGRERSDLASDSAGARGYSQDRGNAESMLQRPEERALKKHSSRESSGASGPPSPECRGRAAKTRGAGPKETQQQGGERSQWAPIAGQSTPTPVVGAKRIRDLTLWTHRKSLSCTKEQKGDGGGPKSAPRKREKPRREVAEPGPNRRDRERSGLAGDDAGAGGRSLGRRRAEGVLRRPEERTPKKHSSKEAGGVSGPSPQDNRARSRGRENTGSDPLDT</sequence>
<name>A0AAV7T7E0_PLEWA</name>
<feature type="compositionally biased region" description="Basic residues" evidence="1">
    <location>
        <begin position="1"/>
        <end position="10"/>
    </location>
</feature>
<evidence type="ECO:0000313" key="2">
    <source>
        <dbReference type="EMBL" id="KAJ1171848.1"/>
    </source>
</evidence>
<keyword evidence="3" id="KW-1185">Reference proteome</keyword>
<protein>
    <submittedName>
        <fullName evidence="2">Uncharacterized protein</fullName>
    </submittedName>
</protein>
<comment type="caution">
    <text evidence="2">The sequence shown here is derived from an EMBL/GenBank/DDBJ whole genome shotgun (WGS) entry which is preliminary data.</text>
</comment>
<feature type="compositionally biased region" description="Basic and acidic residues" evidence="1">
    <location>
        <begin position="184"/>
        <end position="197"/>
    </location>
</feature>
<reference evidence="2" key="1">
    <citation type="journal article" date="2022" name="bioRxiv">
        <title>Sequencing and chromosome-scale assembly of the giantPleurodeles waltlgenome.</title>
        <authorList>
            <person name="Brown T."/>
            <person name="Elewa A."/>
            <person name="Iarovenko S."/>
            <person name="Subramanian E."/>
            <person name="Araus A.J."/>
            <person name="Petzold A."/>
            <person name="Susuki M."/>
            <person name="Suzuki K.-i.T."/>
            <person name="Hayashi T."/>
            <person name="Toyoda A."/>
            <person name="Oliveira C."/>
            <person name="Osipova E."/>
            <person name="Leigh N.D."/>
            <person name="Simon A."/>
            <person name="Yun M.H."/>
        </authorList>
    </citation>
    <scope>NUCLEOTIDE SEQUENCE</scope>
    <source>
        <strain evidence="2">20211129_DDA</strain>
        <tissue evidence="2">Liver</tissue>
    </source>
</reference>
<evidence type="ECO:0000256" key="1">
    <source>
        <dbReference type="SAM" id="MobiDB-lite"/>
    </source>
</evidence>
<accession>A0AAV7T7E0</accession>
<feature type="compositionally biased region" description="Basic and acidic residues" evidence="1">
    <location>
        <begin position="11"/>
        <end position="24"/>
    </location>
</feature>
<evidence type="ECO:0000313" key="3">
    <source>
        <dbReference type="Proteomes" id="UP001066276"/>
    </source>
</evidence>
<feature type="compositionally biased region" description="Basic and acidic residues" evidence="1">
    <location>
        <begin position="150"/>
        <end position="167"/>
    </location>
</feature>